<dbReference type="PANTHER" id="PTHR43648">
    <property type="entry name" value="ELECTRON TRANSFER FLAVOPROTEIN BETA SUBUNIT LYSINE METHYLTRANSFERASE"/>
    <property type="match status" value="1"/>
</dbReference>
<keyword evidence="2 3" id="KW-0808">Transferase</keyword>
<keyword evidence="3" id="KW-0687">Ribonucleoprotein</keyword>
<accession>A0A6J4TAV5</accession>
<evidence type="ECO:0000256" key="2">
    <source>
        <dbReference type="ARBA" id="ARBA00022679"/>
    </source>
</evidence>
<dbReference type="SUPFAM" id="SSF53335">
    <property type="entry name" value="S-adenosyl-L-methionine-dependent methyltransferases"/>
    <property type="match status" value="1"/>
</dbReference>
<dbReference type="GO" id="GO:0008276">
    <property type="term" value="F:protein methyltransferase activity"/>
    <property type="evidence" value="ECO:0007669"/>
    <property type="project" value="TreeGrafter"/>
</dbReference>
<keyword evidence="3" id="KW-0689">Ribosomal protein</keyword>
<dbReference type="InterPro" id="IPR029063">
    <property type="entry name" value="SAM-dependent_MTases_sf"/>
</dbReference>
<name>A0A6J4TAV5_9ACTN</name>
<gene>
    <name evidence="3" type="ORF">AVDCRST_MAG69-2870</name>
</gene>
<keyword evidence="1 3" id="KW-0489">Methyltransferase</keyword>
<dbReference type="PANTHER" id="PTHR43648:SF1">
    <property type="entry name" value="ELECTRON TRANSFER FLAVOPROTEIN BETA SUBUNIT LYSINE METHYLTRANSFERASE"/>
    <property type="match status" value="1"/>
</dbReference>
<dbReference type="EMBL" id="CADCVP010000316">
    <property type="protein sequence ID" value="CAA9517747.1"/>
    <property type="molecule type" value="Genomic_DNA"/>
</dbReference>
<dbReference type="CDD" id="cd02440">
    <property type="entry name" value="AdoMet_MTases"/>
    <property type="match status" value="1"/>
</dbReference>
<dbReference type="GO" id="GO:0005840">
    <property type="term" value="C:ribosome"/>
    <property type="evidence" value="ECO:0007669"/>
    <property type="project" value="UniProtKB-KW"/>
</dbReference>
<reference evidence="3" key="1">
    <citation type="submission" date="2020-02" db="EMBL/GenBank/DDBJ databases">
        <authorList>
            <person name="Meier V. D."/>
        </authorList>
    </citation>
    <scope>NUCLEOTIDE SEQUENCE</scope>
    <source>
        <strain evidence="3">AVDCRST_MAG69</strain>
    </source>
</reference>
<dbReference type="InterPro" id="IPR050078">
    <property type="entry name" value="Ribosomal_L11_MeTrfase_PrmA"/>
</dbReference>
<dbReference type="Gene3D" id="3.40.50.150">
    <property type="entry name" value="Vaccinia Virus protein VP39"/>
    <property type="match status" value="1"/>
</dbReference>
<dbReference type="AlphaFoldDB" id="A0A6J4TAV5"/>
<evidence type="ECO:0000313" key="3">
    <source>
        <dbReference type="EMBL" id="CAA9517747.1"/>
    </source>
</evidence>
<evidence type="ECO:0000256" key="1">
    <source>
        <dbReference type="ARBA" id="ARBA00022603"/>
    </source>
</evidence>
<sequence length="281" mass="29552">MIALRVRVSAERAEIVLAELLELAPAGVEEREAGGAVEYVIYAAEDELPGDAALRAAAGGSLLGLERSEVADDWSERWKHWHQPVTLAAAGRRLRIRPPWEPPAADADIELVIDPGQAFGTGGHHTTRLCLELLLEREPGGSLADWGCGTGVLALAAARLGWSPVTAVDFDPAATDATQVNAEVNGISGIAVGHADLVAEAGPVADTVVANLVRPLLLRVAERLETAPRVLIASGLLREEADEVVAAFARHGLRETGRRHSGEWAAVVLEAEGSVGASRPV</sequence>
<dbReference type="GO" id="GO:0032259">
    <property type="term" value="P:methylation"/>
    <property type="evidence" value="ECO:0007669"/>
    <property type="project" value="UniProtKB-KW"/>
</dbReference>
<organism evidence="3">
    <name type="scientific">uncultured Solirubrobacteraceae bacterium</name>
    <dbReference type="NCBI Taxonomy" id="1162706"/>
    <lineage>
        <taxon>Bacteria</taxon>
        <taxon>Bacillati</taxon>
        <taxon>Actinomycetota</taxon>
        <taxon>Thermoleophilia</taxon>
        <taxon>Solirubrobacterales</taxon>
        <taxon>Solirubrobacteraceae</taxon>
        <taxon>environmental samples</taxon>
    </lineage>
</organism>
<proteinExistence type="predicted"/>
<protein>
    <submittedName>
        <fullName evidence="3">Ribosomal protein L11 methyltransferase</fullName>
    </submittedName>
</protein>
<dbReference type="Pfam" id="PF06325">
    <property type="entry name" value="PrmA"/>
    <property type="match status" value="1"/>
</dbReference>